<gene>
    <name evidence="6 7" type="primary">prmA</name>
    <name evidence="7" type="ORF">ACFSSE_15895</name>
</gene>
<evidence type="ECO:0000256" key="5">
    <source>
        <dbReference type="ARBA" id="ARBA00022691"/>
    </source>
</evidence>
<dbReference type="SUPFAM" id="SSF53335">
    <property type="entry name" value="S-adenosyl-L-methionine-dependent methyltransferases"/>
    <property type="match status" value="1"/>
</dbReference>
<comment type="function">
    <text evidence="6">Methylates ribosomal protein L11.</text>
</comment>
<evidence type="ECO:0000256" key="6">
    <source>
        <dbReference type="HAMAP-Rule" id="MF_00735"/>
    </source>
</evidence>
<dbReference type="NCBIfam" id="NF001785">
    <property type="entry name" value="PRK00517.2-2"/>
    <property type="match status" value="1"/>
</dbReference>
<comment type="subcellular location">
    <subcellularLocation>
        <location evidence="6">Cytoplasm</location>
    </subcellularLocation>
</comment>
<dbReference type="Gene3D" id="3.40.50.150">
    <property type="entry name" value="Vaccinia Virus protein VP39"/>
    <property type="match status" value="1"/>
</dbReference>
<dbReference type="InterPro" id="IPR050078">
    <property type="entry name" value="Ribosomal_L11_MeTrfase_PrmA"/>
</dbReference>
<evidence type="ECO:0000256" key="4">
    <source>
        <dbReference type="ARBA" id="ARBA00022679"/>
    </source>
</evidence>
<keyword evidence="8" id="KW-1185">Reference proteome</keyword>
<evidence type="ECO:0000256" key="2">
    <source>
        <dbReference type="ARBA" id="ARBA00022490"/>
    </source>
</evidence>
<organism evidence="7 8">
    <name type="scientific">Pedobacter alpinus</name>
    <dbReference type="NCBI Taxonomy" id="1590643"/>
    <lineage>
        <taxon>Bacteria</taxon>
        <taxon>Pseudomonadati</taxon>
        <taxon>Bacteroidota</taxon>
        <taxon>Sphingobacteriia</taxon>
        <taxon>Sphingobacteriales</taxon>
        <taxon>Sphingobacteriaceae</taxon>
        <taxon>Pedobacter</taxon>
    </lineage>
</organism>
<proteinExistence type="inferred from homology"/>
<feature type="binding site" evidence="6">
    <location>
        <position position="129"/>
    </location>
    <ligand>
        <name>S-adenosyl-L-methionine</name>
        <dbReference type="ChEBI" id="CHEBI:59789"/>
    </ligand>
</feature>
<dbReference type="GO" id="GO:0005840">
    <property type="term" value="C:ribosome"/>
    <property type="evidence" value="ECO:0007669"/>
    <property type="project" value="UniProtKB-KW"/>
</dbReference>
<evidence type="ECO:0000256" key="1">
    <source>
        <dbReference type="ARBA" id="ARBA00009741"/>
    </source>
</evidence>
<dbReference type="HAMAP" id="MF_00735">
    <property type="entry name" value="Methyltr_PrmA"/>
    <property type="match status" value="1"/>
</dbReference>
<evidence type="ECO:0000313" key="8">
    <source>
        <dbReference type="Proteomes" id="UP001597546"/>
    </source>
</evidence>
<keyword evidence="5 6" id="KW-0949">S-adenosyl-L-methionine</keyword>
<keyword evidence="7" id="KW-0689">Ribosomal protein</keyword>
<dbReference type="Proteomes" id="UP001597546">
    <property type="component" value="Unassembled WGS sequence"/>
</dbReference>
<protein>
    <recommendedName>
        <fullName evidence="6">Ribosomal protein L11 methyltransferase</fullName>
        <shortName evidence="6">L11 Mtase</shortName>
        <ecNumber evidence="6">2.1.1.-</ecNumber>
    </recommendedName>
</protein>
<dbReference type="GO" id="GO:0008168">
    <property type="term" value="F:methyltransferase activity"/>
    <property type="evidence" value="ECO:0007669"/>
    <property type="project" value="UniProtKB-KW"/>
</dbReference>
<name>A0ABW5TV97_9SPHI</name>
<dbReference type="GO" id="GO:0032259">
    <property type="term" value="P:methylation"/>
    <property type="evidence" value="ECO:0007669"/>
    <property type="project" value="UniProtKB-KW"/>
</dbReference>
<feature type="binding site" evidence="6">
    <location>
        <position position="214"/>
    </location>
    <ligand>
        <name>S-adenosyl-L-methionine</name>
        <dbReference type="ChEBI" id="CHEBI:59789"/>
    </ligand>
</feature>
<dbReference type="Pfam" id="PF06325">
    <property type="entry name" value="PrmA"/>
    <property type="match status" value="1"/>
</dbReference>
<comment type="caution">
    <text evidence="7">The sequence shown here is derived from an EMBL/GenBank/DDBJ whole genome shotgun (WGS) entry which is preliminary data.</text>
</comment>
<sequence length="279" mass="31799">MNYKELVFTVLSDESYQKDILIAALGEIDYDTFEETEEGFKAYITEDAYSEIKLQNTIGIYNCSINFSFIINDVEQENWNQVWESNFEPIEIKDQVYVRATFHQPKPAFKHEIIIDPKMAFGTGHHQTTAMIMEYLLETDVADKTILDMGCGTAILAILASKLGAQSLVAIDNDSVCYESTLENAELNQINNLNAFCGSKEVIPQQQFEIILANINRNILLDQIETYAEVLSAKGEIFFSGFYESPDLKMIEEEANKYGLNYVSHKKTDLWVAARFIKN</sequence>
<dbReference type="PANTHER" id="PTHR43648">
    <property type="entry name" value="ELECTRON TRANSFER FLAVOPROTEIN BETA SUBUNIT LYSINE METHYLTRANSFERASE"/>
    <property type="match status" value="1"/>
</dbReference>
<keyword evidence="7" id="KW-0687">Ribonucleoprotein</keyword>
<keyword evidence="2 6" id="KW-0963">Cytoplasm</keyword>
<evidence type="ECO:0000313" key="7">
    <source>
        <dbReference type="EMBL" id="MFD2733192.1"/>
    </source>
</evidence>
<dbReference type="EC" id="2.1.1.-" evidence="6"/>
<dbReference type="CDD" id="cd02440">
    <property type="entry name" value="AdoMet_MTases"/>
    <property type="match status" value="1"/>
</dbReference>
<evidence type="ECO:0000256" key="3">
    <source>
        <dbReference type="ARBA" id="ARBA00022603"/>
    </source>
</evidence>
<dbReference type="InterPro" id="IPR029063">
    <property type="entry name" value="SAM-dependent_MTases_sf"/>
</dbReference>
<dbReference type="EMBL" id="JBHULV010000052">
    <property type="protein sequence ID" value="MFD2733192.1"/>
    <property type="molecule type" value="Genomic_DNA"/>
</dbReference>
<comment type="catalytic activity">
    <reaction evidence="6">
        <text>L-lysyl-[protein] + 3 S-adenosyl-L-methionine = N(6),N(6),N(6)-trimethyl-L-lysyl-[protein] + 3 S-adenosyl-L-homocysteine + 3 H(+)</text>
        <dbReference type="Rhea" id="RHEA:54192"/>
        <dbReference type="Rhea" id="RHEA-COMP:9752"/>
        <dbReference type="Rhea" id="RHEA-COMP:13826"/>
        <dbReference type="ChEBI" id="CHEBI:15378"/>
        <dbReference type="ChEBI" id="CHEBI:29969"/>
        <dbReference type="ChEBI" id="CHEBI:57856"/>
        <dbReference type="ChEBI" id="CHEBI:59789"/>
        <dbReference type="ChEBI" id="CHEBI:61961"/>
    </reaction>
</comment>
<accession>A0ABW5TV97</accession>
<dbReference type="PIRSF" id="PIRSF000401">
    <property type="entry name" value="RPL11_MTase"/>
    <property type="match status" value="1"/>
</dbReference>
<keyword evidence="3 6" id="KW-0489">Methyltransferase</keyword>
<keyword evidence="4 6" id="KW-0808">Transferase</keyword>
<dbReference type="InterPro" id="IPR004498">
    <property type="entry name" value="Ribosomal_PrmA_MeTrfase"/>
</dbReference>
<feature type="binding site" evidence="6">
    <location>
        <position position="172"/>
    </location>
    <ligand>
        <name>S-adenosyl-L-methionine</name>
        <dbReference type="ChEBI" id="CHEBI:59789"/>
    </ligand>
</feature>
<reference evidence="8" key="1">
    <citation type="journal article" date="2019" name="Int. J. Syst. Evol. Microbiol.">
        <title>The Global Catalogue of Microorganisms (GCM) 10K type strain sequencing project: providing services to taxonomists for standard genome sequencing and annotation.</title>
        <authorList>
            <consortium name="The Broad Institute Genomics Platform"/>
            <consortium name="The Broad Institute Genome Sequencing Center for Infectious Disease"/>
            <person name="Wu L."/>
            <person name="Ma J."/>
        </authorList>
    </citation>
    <scope>NUCLEOTIDE SEQUENCE [LARGE SCALE GENOMIC DNA]</scope>
    <source>
        <strain evidence="8">KCTC 42456</strain>
    </source>
</reference>
<comment type="similarity">
    <text evidence="1 6">Belongs to the methyltransferase superfamily. PrmA family.</text>
</comment>
<dbReference type="PANTHER" id="PTHR43648:SF1">
    <property type="entry name" value="ELECTRON TRANSFER FLAVOPROTEIN BETA SUBUNIT LYSINE METHYLTRANSFERASE"/>
    <property type="match status" value="1"/>
</dbReference>
<feature type="binding site" evidence="6">
    <location>
        <position position="150"/>
    </location>
    <ligand>
        <name>S-adenosyl-L-methionine</name>
        <dbReference type="ChEBI" id="CHEBI:59789"/>
    </ligand>
</feature>
<dbReference type="RefSeq" id="WP_379041338.1">
    <property type="nucleotide sequence ID" value="NZ_JBHSKW010000012.1"/>
</dbReference>